<dbReference type="Pfam" id="PF04606">
    <property type="entry name" value="Ogr_Delta"/>
    <property type="match status" value="1"/>
</dbReference>
<evidence type="ECO:0000313" key="3">
    <source>
        <dbReference type="Proteomes" id="UP001144471"/>
    </source>
</evidence>
<dbReference type="AlphaFoldDB" id="A0A9W6LNW8"/>
<reference evidence="2" key="1">
    <citation type="submission" date="2022-12" db="EMBL/GenBank/DDBJ databases">
        <title>Reference genome sequencing for broad-spectrum identification of bacterial and archaeal isolates by mass spectrometry.</title>
        <authorList>
            <person name="Sekiguchi Y."/>
            <person name="Tourlousse D.M."/>
        </authorList>
    </citation>
    <scope>NUCLEOTIDE SEQUENCE</scope>
    <source>
        <strain evidence="2">10succ1</strain>
    </source>
</reference>
<feature type="domain" description="Zinc finger Ogr/Delta-type" evidence="1">
    <location>
        <begin position="2"/>
        <end position="46"/>
    </location>
</feature>
<dbReference type="EMBL" id="BSDY01000012">
    <property type="protein sequence ID" value="GLI56987.1"/>
    <property type="molecule type" value="Genomic_DNA"/>
</dbReference>
<evidence type="ECO:0000313" key="2">
    <source>
        <dbReference type="EMBL" id="GLI56987.1"/>
    </source>
</evidence>
<organism evidence="2 3">
    <name type="scientific">Propionigenium maris DSM 9537</name>
    <dbReference type="NCBI Taxonomy" id="1123000"/>
    <lineage>
        <taxon>Bacteria</taxon>
        <taxon>Fusobacteriati</taxon>
        <taxon>Fusobacteriota</taxon>
        <taxon>Fusobacteriia</taxon>
        <taxon>Fusobacteriales</taxon>
        <taxon>Fusobacteriaceae</taxon>
        <taxon>Propionigenium</taxon>
    </lineage>
</organism>
<dbReference type="InterPro" id="IPR007684">
    <property type="entry name" value="Znf_Ogr/Delta"/>
</dbReference>
<sequence>MNCPNCNTKNTAYSSRTLYGTTKNRYYKCKTCQATYATRFQSSETLVSIREGKSV</sequence>
<name>A0A9W6LNW8_9FUSO</name>
<accession>A0A9W6LNW8</accession>
<proteinExistence type="predicted"/>
<keyword evidence="3" id="KW-1185">Reference proteome</keyword>
<protein>
    <recommendedName>
        <fullName evidence="1">Zinc finger Ogr/Delta-type domain-containing protein</fullName>
    </recommendedName>
</protein>
<gene>
    <name evidence="2" type="ORF">PM10SUCC1_25010</name>
</gene>
<evidence type="ECO:0000259" key="1">
    <source>
        <dbReference type="Pfam" id="PF04606"/>
    </source>
</evidence>
<dbReference type="Proteomes" id="UP001144471">
    <property type="component" value="Unassembled WGS sequence"/>
</dbReference>
<comment type="caution">
    <text evidence="2">The sequence shown here is derived from an EMBL/GenBank/DDBJ whole genome shotgun (WGS) entry which is preliminary data.</text>
</comment>